<sequence>MGVTGLWQIVQPCARPIKIETLNRKRLAVDASIWIYQFLKAVRDKEGNALRNSHVVGFFRRICKLLFFGIKPVFVFDGGAPALKRQTIRARKSRREGRREDAVRTAGKLLAVQMQRAAEEEEERRRREQQQASNSRNRSGEQEEQVPDEGLVYVDELQMSAQERQQNRKFRKKDAYHLPDLDVSMSEMGGANDPRVMSLEELQAYAAQFNTGEELAIYDFSKIDYDSSFFMSLPASDRYNILNAARLRSRLRMGHSKEQLDVMFPDRMAFSRFQIERVAERNELTQRLMHLNESGGAEWGGGRVMGEKGREYVLVKNDGVEGGWALGVIDDEGKEEKPIDVDAVPPTKHEDEEGEDDVDFEDVPVEGLNRLPRAKSGNEGAIDALQQQRRAMYRSRASNGRTKDVRRAPRRTEPSKKAAAHDPESLFVERSDDGVEDEEWEQVDVDETPAEQDDQNTDDEDLSAAIALSMQNDPAETEPAEHDVADTDMLDAFQQHATEEARPIPRGSARDIAHVLNKRAHNTASERQKVTSFSTPARKTESDDESSDGDVFDLQAALAESGRTKRKTNPNQQSTQKKPKPVEPSTKSIAQKAGFSGPLPFEKLDLGTSLLGKKKMQQRTEDAAGGFENPELSEKKERKAEPLPPWFSGDVEKDLAAQRRIELEDGQRAKQFDRNRFQFQERDDTLRRAYTDEVIDLEADDDQISGQKQAVIDLPADASSPDADLVEIQQVNDSTIANSGISGGSEVTIEPAPTAPLTSTGKDRSSTAKGPFTEDSDDEEDLEQVTKSPAKSMKSSSGHNQAGAEEIFTGDDTMEADRPASDDDKSAVAPSAAAYPAKPGQNVGQGEVAPGRHESDGGRDAAEQSLRSRSPSMEFEDVTTQQEVAAPAAAPTSVVDKGSPDDVTFEDLPGVDEDPEDSQSLSHAANSAAVDEAAGDEMPRDDFDDFSDPEDAEILRNLTIEAEEHARFASALNNKPQAQNIADYENELKKLRNQQKKDRRDADEVTQTMIQECQALLGLFGLPYITAPMEAEAQCAELVRLGLVDGIVTDDSDCFLFGGTRIYKNMFNQAKFVECYLASDLEKEFDLTRQKLISVANLLGSDYTEGLPGVGPVTALEVISEFPNLEEFRDWWTAVQMNQIHKSEDAANPFRKKFRRNASKLFLPHGFPDKRVEMAYLEPEVDSDPQAFQWGVPDLDKLRSFLMATIGWTQERTDEVLVPVIKDMNRRLDDGTQSNITAFFAGGVGVGAAGPNSNGEAFAPRKRVEPSKRMGSALTRMAERAKQKHAPRTQEANPEEEVDADHATTSARTKRKPAAAAATGTASDTEGSGFDGPATKKRKRRPAAKRRGKAKADTRSRSAIIKEGVHNDL</sequence>
<keyword evidence="9" id="KW-0460">Magnesium</keyword>
<evidence type="ECO:0000259" key="16">
    <source>
        <dbReference type="SMART" id="SM00485"/>
    </source>
</evidence>
<dbReference type="InterPro" id="IPR019974">
    <property type="entry name" value="XPG_CS"/>
</dbReference>
<evidence type="ECO:0000256" key="2">
    <source>
        <dbReference type="ARBA" id="ARBA00004123"/>
    </source>
</evidence>
<evidence type="ECO:0000256" key="9">
    <source>
        <dbReference type="ARBA" id="ARBA00022842"/>
    </source>
</evidence>
<evidence type="ECO:0000313" key="17">
    <source>
        <dbReference type="EMBL" id="GIZ39176.1"/>
    </source>
</evidence>
<dbReference type="OrthoDB" id="31113at2759"/>
<feature type="compositionally biased region" description="Basic and acidic residues" evidence="14">
    <location>
        <begin position="632"/>
        <end position="641"/>
    </location>
</feature>
<keyword evidence="5" id="KW-0479">Metal-binding</keyword>
<feature type="coiled-coil region" evidence="13">
    <location>
        <begin position="974"/>
        <end position="1008"/>
    </location>
</feature>
<dbReference type="PRINTS" id="PR00066">
    <property type="entry name" value="XRODRMPGMNTG"/>
</dbReference>
<dbReference type="RefSeq" id="XP_044653663.1">
    <property type="nucleotide sequence ID" value="XM_044797728.1"/>
</dbReference>
<feature type="compositionally biased region" description="Acidic residues" evidence="14">
    <location>
        <begin position="542"/>
        <end position="551"/>
    </location>
</feature>
<dbReference type="PROSITE" id="PS50330">
    <property type="entry name" value="UIM"/>
    <property type="match status" value="1"/>
</dbReference>
<evidence type="ECO:0008006" key="19">
    <source>
        <dbReference type="Google" id="ProtNLM"/>
    </source>
</evidence>
<dbReference type="SUPFAM" id="SSF88723">
    <property type="entry name" value="PIN domain-like"/>
    <property type="match status" value="1"/>
</dbReference>
<keyword evidence="6" id="KW-0255">Endonuclease</keyword>
<dbReference type="InterPro" id="IPR003903">
    <property type="entry name" value="UIM_dom"/>
</dbReference>
<dbReference type="PROSITE" id="PS00842">
    <property type="entry name" value="XPG_2"/>
    <property type="match status" value="1"/>
</dbReference>
<keyword evidence="4" id="KW-0540">Nuclease</keyword>
<dbReference type="InterPro" id="IPR008918">
    <property type="entry name" value="HhH2"/>
</dbReference>
<feature type="domain" description="XPG N-terminal" evidence="16">
    <location>
        <begin position="1"/>
        <end position="98"/>
    </location>
</feature>
<keyword evidence="10" id="KW-0234">DNA repair</keyword>
<dbReference type="FunFam" id="3.40.50.1010:FF:000061">
    <property type="entry name" value="Single-stranded DNA endonuclease (Eurofung)"/>
    <property type="match status" value="1"/>
</dbReference>
<dbReference type="PANTHER" id="PTHR16171:SF7">
    <property type="entry name" value="DNA REPAIR PROTEIN RAD2"/>
    <property type="match status" value="1"/>
</dbReference>
<comment type="subcellular location">
    <subcellularLocation>
        <location evidence="2">Nucleus</location>
    </subcellularLocation>
</comment>
<keyword evidence="18" id="KW-1185">Reference proteome</keyword>
<dbReference type="Proteomes" id="UP000825890">
    <property type="component" value="Unassembled WGS sequence"/>
</dbReference>
<evidence type="ECO:0000256" key="5">
    <source>
        <dbReference type="ARBA" id="ARBA00022723"/>
    </source>
</evidence>
<feature type="compositionally biased region" description="Acidic residues" evidence="14">
    <location>
        <begin position="774"/>
        <end position="783"/>
    </location>
</feature>
<comment type="similarity">
    <text evidence="3">Belongs to the XPG/RAD2 endonuclease family. XPG subfamily.</text>
</comment>
<dbReference type="PRINTS" id="PR00853">
    <property type="entry name" value="XPGRADSUPER"/>
</dbReference>
<feature type="region of interest" description="Disordered" evidence="14">
    <location>
        <begin position="114"/>
        <end position="147"/>
    </location>
</feature>
<dbReference type="FunFam" id="3.40.50.1010:FF:000025">
    <property type="entry name" value="DNA repair protein RAD2"/>
    <property type="match status" value="1"/>
</dbReference>
<dbReference type="GO" id="GO:0016788">
    <property type="term" value="F:hydrolase activity, acting on ester bonds"/>
    <property type="evidence" value="ECO:0007669"/>
    <property type="project" value="InterPro"/>
</dbReference>
<dbReference type="SMART" id="SM00484">
    <property type="entry name" value="XPGI"/>
    <property type="match status" value="1"/>
</dbReference>
<reference evidence="17 18" key="1">
    <citation type="submission" date="2021-01" db="EMBL/GenBank/DDBJ databases">
        <title>Cercospora kikuchii MAFF 305040 whole genome shotgun sequence.</title>
        <authorList>
            <person name="Kashiwa T."/>
            <person name="Suzuki T."/>
        </authorList>
    </citation>
    <scope>NUCLEOTIDE SEQUENCE [LARGE SCALE GENOMIC DNA]</scope>
    <source>
        <strain evidence="17 18">MAFF 305040</strain>
    </source>
</reference>
<dbReference type="SMART" id="SM00279">
    <property type="entry name" value="HhH2"/>
    <property type="match status" value="1"/>
</dbReference>
<evidence type="ECO:0000256" key="4">
    <source>
        <dbReference type="ARBA" id="ARBA00022722"/>
    </source>
</evidence>
<dbReference type="InterPro" id="IPR006084">
    <property type="entry name" value="XPG/Rad2"/>
</dbReference>
<dbReference type="InterPro" id="IPR029060">
    <property type="entry name" value="PIN-like_dom_sf"/>
</dbReference>
<feature type="compositionally biased region" description="Acidic residues" evidence="14">
    <location>
        <begin position="903"/>
        <end position="917"/>
    </location>
</feature>
<keyword evidence="11" id="KW-0539">Nucleus</keyword>
<dbReference type="Gene3D" id="1.10.150.20">
    <property type="entry name" value="5' to 3' exonuclease, C-terminal subdomain"/>
    <property type="match status" value="1"/>
</dbReference>
<evidence type="ECO:0000256" key="8">
    <source>
        <dbReference type="ARBA" id="ARBA00022801"/>
    </source>
</evidence>
<dbReference type="InterPro" id="IPR006086">
    <property type="entry name" value="XPG-I_dom"/>
</dbReference>
<dbReference type="PANTHER" id="PTHR16171">
    <property type="entry name" value="DNA REPAIR PROTEIN COMPLEMENTING XP-G CELLS-RELATED"/>
    <property type="match status" value="1"/>
</dbReference>
<evidence type="ECO:0000256" key="1">
    <source>
        <dbReference type="ARBA" id="ARBA00001946"/>
    </source>
</evidence>
<feature type="compositionally biased region" description="Basic and acidic residues" evidence="14">
    <location>
        <begin position="850"/>
        <end position="862"/>
    </location>
</feature>
<feature type="compositionally biased region" description="Low complexity" evidence="14">
    <location>
        <begin position="827"/>
        <end position="837"/>
    </location>
</feature>
<evidence type="ECO:0000256" key="7">
    <source>
        <dbReference type="ARBA" id="ARBA00022763"/>
    </source>
</evidence>
<evidence type="ECO:0000259" key="15">
    <source>
        <dbReference type="SMART" id="SM00484"/>
    </source>
</evidence>
<feature type="region of interest" description="Disordered" evidence="14">
    <location>
        <begin position="335"/>
        <end position="360"/>
    </location>
</feature>
<evidence type="ECO:0000256" key="11">
    <source>
        <dbReference type="ARBA" id="ARBA00023242"/>
    </source>
</evidence>
<feature type="compositionally biased region" description="Polar residues" evidence="14">
    <location>
        <begin position="785"/>
        <end position="800"/>
    </location>
</feature>
<evidence type="ECO:0000256" key="13">
    <source>
        <dbReference type="SAM" id="Coils"/>
    </source>
</evidence>
<feature type="compositionally biased region" description="Low complexity" evidence="14">
    <location>
        <begin position="1314"/>
        <end position="1325"/>
    </location>
</feature>
<accession>A0A9P3CAI1</accession>
<dbReference type="GO" id="GO:0046872">
    <property type="term" value="F:metal ion binding"/>
    <property type="evidence" value="ECO:0007669"/>
    <property type="project" value="UniProtKB-KW"/>
</dbReference>
<dbReference type="Pfam" id="PF00867">
    <property type="entry name" value="XPG_I"/>
    <property type="match status" value="1"/>
</dbReference>
<keyword evidence="13" id="KW-0175">Coiled coil</keyword>
<feature type="region of interest" description="Disordered" evidence="14">
    <location>
        <begin position="496"/>
        <end position="649"/>
    </location>
</feature>
<keyword evidence="7" id="KW-0227">DNA damage</keyword>
<feature type="region of interest" description="Disordered" evidence="14">
    <location>
        <begin position="736"/>
        <end position="948"/>
    </location>
</feature>
<evidence type="ECO:0000256" key="10">
    <source>
        <dbReference type="ARBA" id="ARBA00023204"/>
    </source>
</evidence>
<dbReference type="GO" id="GO:0006289">
    <property type="term" value="P:nucleotide-excision repair"/>
    <property type="evidence" value="ECO:0007669"/>
    <property type="project" value="InterPro"/>
</dbReference>
<dbReference type="InterPro" id="IPR001044">
    <property type="entry name" value="XPG/Rad2_eukaryotes"/>
</dbReference>
<comment type="caution">
    <text evidence="17">The sequence shown here is derived from an EMBL/GenBank/DDBJ whole genome shotgun (WGS) entry which is preliminary data.</text>
</comment>
<feature type="region of interest" description="Disordered" evidence="14">
    <location>
        <begin position="387"/>
        <end position="482"/>
    </location>
</feature>
<dbReference type="Gene3D" id="3.40.50.1010">
    <property type="entry name" value="5'-nuclease"/>
    <property type="match status" value="2"/>
</dbReference>
<feature type="domain" description="XPG-I" evidence="15">
    <location>
        <begin position="1018"/>
        <end position="1087"/>
    </location>
</feature>
<protein>
    <recommendedName>
        <fullName evidence="19">DNA repair protein rad13</fullName>
    </recommendedName>
</protein>
<evidence type="ECO:0000256" key="14">
    <source>
        <dbReference type="SAM" id="MobiDB-lite"/>
    </source>
</evidence>
<dbReference type="GO" id="GO:0005634">
    <property type="term" value="C:nucleus"/>
    <property type="evidence" value="ECO:0007669"/>
    <property type="project" value="UniProtKB-SubCell"/>
</dbReference>
<organism evidence="17 18">
    <name type="scientific">Cercospora kikuchii</name>
    <dbReference type="NCBI Taxonomy" id="84275"/>
    <lineage>
        <taxon>Eukaryota</taxon>
        <taxon>Fungi</taxon>
        <taxon>Dikarya</taxon>
        <taxon>Ascomycota</taxon>
        <taxon>Pezizomycotina</taxon>
        <taxon>Dothideomycetes</taxon>
        <taxon>Dothideomycetidae</taxon>
        <taxon>Mycosphaerellales</taxon>
        <taxon>Mycosphaerellaceae</taxon>
        <taxon>Cercospora</taxon>
    </lineage>
</organism>
<feature type="compositionally biased region" description="Basic and acidic residues" evidence="14">
    <location>
        <begin position="401"/>
        <end position="433"/>
    </location>
</feature>
<dbReference type="SMART" id="SM00485">
    <property type="entry name" value="XPGN"/>
    <property type="match status" value="1"/>
</dbReference>
<evidence type="ECO:0000256" key="6">
    <source>
        <dbReference type="ARBA" id="ARBA00022759"/>
    </source>
</evidence>
<dbReference type="GO" id="GO:0004520">
    <property type="term" value="F:DNA endonuclease activity"/>
    <property type="evidence" value="ECO:0007669"/>
    <property type="project" value="TreeGrafter"/>
</dbReference>
<feature type="compositionally biased region" description="Basic residues" evidence="14">
    <location>
        <begin position="1335"/>
        <end position="1349"/>
    </location>
</feature>
<dbReference type="CDD" id="cd09904">
    <property type="entry name" value="H3TH_XPG"/>
    <property type="match status" value="1"/>
</dbReference>
<dbReference type="GO" id="GO:0003697">
    <property type="term" value="F:single-stranded DNA binding"/>
    <property type="evidence" value="ECO:0007669"/>
    <property type="project" value="InterPro"/>
</dbReference>
<proteinExistence type="inferred from homology"/>
<gene>
    <name evidence="17" type="ORF">CKM354_000256700</name>
</gene>
<dbReference type="EMBL" id="BOLY01000002">
    <property type="protein sequence ID" value="GIZ39176.1"/>
    <property type="molecule type" value="Genomic_DNA"/>
</dbReference>
<evidence type="ECO:0000256" key="12">
    <source>
        <dbReference type="ARBA" id="ARBA00053135"/>
    </source>
</evidence>
<dbReference type="Pfam" id="PF00752">
    <property type="entry name" value="XPG_N"/>
    <property type="match status" value="1"/>
</dbReference>
<name>A0A9P3CAI1_9PEZI</name>
<evidence type="ECO:0000313" key="18">
    <source>
        <dbReference type="Proteomes" id="UP000825890"/>
    </source>
</evidence>
<feature type="compositionally biased region" description="Acidic residues" evidence="14">
    <location>
        <begin position="434"/>
        <end position="462"/>
    </location>
</feature>
<dbReference type="GeneID" id="68288142"/>
<comment type="function">
    <text evidence="12">Single-stranded DNA endonuclease involved in excision repair of DNA damaged with UV light, bulky adducts, or cross-linking agents. Essential for the incision step of excision-repair.</text>
</comment>
<dbReference type="InterPro" id="IPR006085">
    <property type="entry name" value="XPG_DNA_repair_N"/>
</dbReference>
<keyword evidence="8" id="KW-0378">Hydrolase</keyword>
<dbReference type="CDD" id="cd09868">
    <property type="entry name" value="PIN_XPG_RAD2"/>
    <property type="match status" value="2"/>
</dbReference>
<evidence type="ECO:0000256" key="3">
    <source>
        <dbReference type="ARBA" id="ARBA00005283"/>
    </source>
</evidence>
<feature type="region of interest" description="Disordered" evidence="14">
    <location>
        <begin position="1250"/>
        <end position="1369"/>
    </location>
</feature>
<feature type="compositionally biased region" description="Basic and acidic residues" evidence="14">
    <location>
        <begin position="497"/>
        <end position="513"/>
    </location>
</feature>
<dbReference type="PROSITE" id="PS00841">
    <property type="entry name" value="XPG_1"/>
    <property type="match status" value="1"/>
</dbReference>
<dbReference type="InterPro" id="IPR036279">
    <property type="entry name" value="5-3_exonuclease_C_sf"/>
</dbReference>
<dbReference type="SUPFAM" id="SSF47807">
    <property type="entry name" value="5' to 3' exonuclease, C-terminal subdomain"/>
    <property type="match status" value="1"/>
</dbReference>
<feature type="compositionally biased region" description="Basic and acidic residues" evidence="14">
    <location>
        <begin position="815"/>
        <end position="826"/>
    </location>
</feature>
<comment type="cofactor">
    <cofactor evidence="1">
        <name>Mg(2+)</name>
        <dbReference type="ChEBI" id="CHEBI:18420"/>
    </cofactor>
</comment>